<reference evidence="2" key="2">
    <citation type="submission" date="2025-09" db="UniProtKB">
        <authorList>
            <consortium name="Ensembl"/>
        </authorList>
    </citation>
    <scope>IDENTIFICATION</scope>
</reference>
<evidence type="ECO:0000313" key="2">
    <source>
        <dbReference type="Ensembl" id="ENSOKIP00005016568.1"/>
    </source>
</evidence>
<sequence>MSGYGGLRSCTWTEFSTQVFTNSSLIPQGSATGSHCDLTLLTCLLIGSYRFCIIPLLAAFNGKTRIRFIFLFSVCFLLVFFTLNLPNSSQISC</sequence>
<accession>A0A8C7D8P2</accession>
<keyword evidence="3" id="KW-1185">Reference proteome</keyword>
<keyword evidence="1" id="KW-1133">Transmembrane helix</keyword>
<keyword evidence="1" id="KW-0812">Transmembrane</keyword>
<dbReference type="Ensembl" id="ENSOKIT00005017649.1">
    <property type="protein sequence ID" value="ENSOKIP00005016568.1"/>
    <property type="gene ID" value="ENSOKIG00005007397.1"/>
</dbReference>
<name>A0A8C7D8P2_ONCKI</name>
<evidence type="ECO:0000256" key="1">
    <source>
        <dbReference type="SAM" id="Phobius"/>
    </source>
</evidence>
<protein>
    <submittedName>
        <fullName evidence="2">Uncharacterized protein</fullName>
    </submittedName>
</protein>
<proteinExistence type="predicted"/>
<evidence type="ECO:0000313" key="3">
    <source>
        <dbReference type="Proteomes" id="UP000694557"/>
    </source>
</evidence>
<dbReference type="AlphaFoldDB" id="A0A8C7D8P2"/>
<organism evidence="2 3">
    <name type="scientific">Oncorhynchus kisutch</name>
    <name type="common">Coho salmon</name>
    <name type="synonym">Salmo kisutch</name>
    <dbReference type="NCBI Taxonomy" id="8019"/>
    <lineage>
        <taxon>Eukaryota</taxon>
        <taxon>Metazoa</taxon>
        <taxon>Chordata</taxon>
        <taxon>Craniata</taxon>
        <taxon>Vertebrata</taxon>
        <taxon>Euteleostomi</taxon>
        <taxon>Actinopterygii</taxon>
        <taxon>Neopterygii</taxon>
        <taxon>Teleostei</taxon>
        <taxon>Protacanthopterygii</taxon>
        <taxon>Salmoniformes</taxon>
        <taxon>Salmonidae</taxon>
        <taxon>Salmoninae</taxon>
        <taxon>Oncorhynchus</taxon>
    </lineage>
</organism>
<reference evidence="2" key="1">
    <citation type="submission" date="2025-08" db="UniProtKB">
        <authorList>
            <consortium name="Ensembl"/>
        </authorList>
    </citation>
    <scope>IDENTIFICATION</scope>
</reference>
<dbReference type="GeneTree" id="ENSGT01030000235147"/>
<dbReference type="Proteomes" id="UP000694557">
    <property type="component" value="Unassembled WGS sequence"/>
</dbReference>
<feature type="transmembrane region" description="Helical" evidence="1">
    <location>
        <begin position="38"/>
        <end position="59"/>
    </location>
</feature>
<keyword evidence="1" id="KW-0472">Membrane</keyword>
<feature type="transmembrane region" description="Helical" evidence="1">
    <location>
        <begin position="66"/>
        <end position="85"/>
    </location>
</feature>